<dbReference type="KEGG" id="mhi:Mhar_0927"/>
<dbReference type="CDD" id="cd01398">
    <property type="entry name" value="RPI_A"/>
    <property type="match status" value="1"/>
</dbReference>
<evidence type="ECO:0000256" key="3">
    <source>
        <dbReference type="ARBA" id="ARBA00011881"/>
    </source>
</evidence>
<dbReference type="Pfam" id="PF06026">
    <property type="entry name" value="Rib_5-P_isom_A"/>
    <property type="match status" value="1"/>
</dbReference>
<feature type="active site" description="Proton acceptor" evidence="5">
    <location>
        <position position="110"/>
    </location>
</feature>
<dbReference type="PANTHER" id="PTHR11934:SF0">
    <property type="entry name" value="RIBOSE-5-PHOSPHATE ISOMERASE"/>
    <property type="match status" value="1"/>
</dbReference>
<feature type="binding site" evidence="5">
    <location>
        <begin position="33"/>
        <end position="36"/>
    </location>
    <ligand>
        <name>substrate</name>
    </ligand>
</feature>
<dbReference type="Proteomes" id="UP000005877">
    <property type="component" value="Chromosome"/>
</dbReference>
<comment type="function">
    <text evidence="5">Catalyzes the reversible conversion of ribose-5-phosphate to ribulose 5-phosphate.</text>
</comment>
<dbReference type="UniPathway" id="UPA00115">
    <property type="reaction ID" value="UER00412"/>
</dbReference>
<dbReference type="GO" id="GO:0009052">
    <property type="term" value="P:pentose-phosphate shunt, non-oxidative branch"/>
    <property type="evidence" value="ECO:0007669"/>
    <property type="project" value="UniProtKB-UniRule"/>
</dbReference>
<dbReference type="FunFam" id="3.40.50.1360:FF:000001">
    <property type="entry name" value="Ribose-5-phosphate isomerase A"/>
    <property type="match status" value="1"/>
</dbReference>
<proteinExistence type="inferred from homology"/>
<dbReference type="GeneID" id="12510096"/>
<sequence>MVRTPDSNAGEKRAAGEAAAGMVRDGMVLGLGTGSTVAWTIKKIGEMVEEGMEVLGVPTSYQAQELAIAAGIPLTSLDQDPVLDLAIDGADEIAKDLTAIKGGGAAHAREKVVAASARWFVIVADSSKYVDSLSHPVPVEVLPIAGRLASRRIEELGGSPQIRQAKMKDGPVITDNGNFVIDADFGRIEDPGGLAARLSEIPGVVEHGIFENVNELVVVIDGAVKTFRRE</sequence>
<dbReference type="NCBIfam" id="NF001924">
    <property type="entry name" value="PRK00702.1"/>
    <property type="match status" value="1"/>
</dbReference>
<dbReference type="SUPFAM" id="SSF100950">
    <property type="entry name" value="NagB/RpiA/CoA transferase-like"/>
    <property type="match status" value="1"/>
</dbReference>
<feature type="binding site" evidence="5">
    <location>
        <begin position="101"/>
        <end position="104"/>
    </location>
    <ligand>
        <name>substrate</name>
    </ligand>
</feature>
<dbReference type="EMBL" id="CP003117">
    <property type="protein sequence ID" value="AET64298.1"/>
    <property type="molecule type" value="Genomic_DNA"/>
</dbReference>
<dbReference type="NCBIfam" id="TIGR00021">
    <property type="entry name" value="rpiA"/>
    <property type="match status" value="1"/>
</dbReference>
<protein>
    <recommendedName>
        <fullName evidence="5">Ribose-5-phosphate isomerase A</fullName>
        <ecNumber evidence="5">5.3.1.6</ecNumber>
    </recommendedName>
    <alternativeName>
        <fullName evidence="5">Phosphoriboisomerase A</fullName>
        <shortName evidence="5">PRI</shortName>
    </alternativeName>
</protein>
<accession>G7WLJ5</accession>
<dbReference type="STRING" id="1110509.Mhar_0927"/>
<reference evidence="6 7" key="1">
    <citation type="journal article" date="2012" name="PLoS ONE">
        <title>The genome characteristics and predicted function of methyl-group oxidation pathway in the obligate aceticlastic methanogens, Methanosaeta spp.</title>
        <authorList>
            <person name="Zhu J."/>
            <person name="Zheng H."/>
            <person name="Ai G."/>
            <person name="Zhang G."/>
            <person name="Liu D."/>
            <person name="Liu X."/>
            <person name="Dong X."/>
        </authorList>
    </citation>
    <scope>NUCLEOTIDE SEQUENCE [LARGE SCALE GENOMIC DNA]</scope>
    <source>
        <strain evidence="6 7">6Ac</strain>
    </source>
</reference>
<dbReference type="EC" id="5.3.1.6" evidence="5"/>
<dbReference type="GO" id="GO:0006014">
    <property type="term" value="P:D-ribose metabolic process"/>
    <property type="evidence" value="ECO:0007669"/>
    <property type="project" value="TreeGrafter"/>
</dbReference>
<keyword evidence="4 5" id="KW-0413">Isomerase</keyword>
<feature type="binding site" evidence="5">
    <location>
        <position position="128"/>
    </location>
    <ligand>
        <name>substrate</name>
    </ligand>
</feature>
<dbReference type="AlphaFoldDB" id="G7WLJ5"/>
<comment type="subunit">
    <text evidence="3">Homotetramer.</text>
</comment>
<dbReference type="HAMAP" id="MF_00170">
    <property type="entry name" value="Rib_5P_isom_A"/>
    <property type="match status" value="1"/>
</dbReference>
<organism evidence="6 7">
    <name type="scientific">Methanothrix harundinacea (strain 6Ac)</name>
    <name type="common">Methanosaeta harundinacea</name>
    <dbReference type="NCBI Taxonomy" id="1110509"/>
    <lineage>
        <taxon>Archaea</taxon>
        <taxon>Methanobacteriati</taxon>
        <taxon>Methanobacteriota</taxon>
        <taxon>Stenosarchaea group</taxon>
        <taxon>Methanomicrobia</taxon>
        <taxon>Methanotrichales</taxon>
        <taxon>Methanotrichaceae</taxon>
        <taxon>Methanothrix</taxon>
    </lineage>
</organism>
<keyword evidence="7" id="KW-1185">Reference proteome</keyword>
<dbReference type="GO" id="GO:0005829">
    <property type="term" value="C:cytosol"/>
    <property type="evidence" value="ECO:0007669"/>
    <property type="project" value="TreeGrafter"/>
</dbReference>
<dbReference type="PANTHER" id="PTHR11934">
    <property type="entry name" value="RIBOSE-5-PHOSPHATE ISOMERASE"/>
    <property type="match status" value="1"/>
</dbReference>
<dbReference type="HOGENOM" id="CLU_056590_1_0_2"/>
<dbReference type="FunFam" id="3.30.70.260:FF:000018">
    <property type="entry name" value="Ribose-5-phosphate isomerase A"/>
    <property type="match status" value="1"/>
</dbReference>
<evidence type="ECO:0000256" key="4">
    <source>
        <dbReference type="ARBA" id="ARBA00023235"/>
    </source>
</evidence>
<dbReference type="InterPro" id="IPR004788">
    <property type="entry name" value="Ribose5P_isomerase_type_A"/>
</dbReference>
<dbReference type="RefSeq" id="WP_014586483.1">
    <property type="nucleotide sequence ID" value="NC_017527.1"/>
</dbReference>
<dbReference type="PATRIC" id="fig|1110509.7.peg.1040"/>
<name>G7WLJ5_METH6</name>
<dbReference type="SUPFAM" id="SSF75445">
    <property type="entry name" value="D-ribose-5-phosphate isomerase (RpiA), lid domain"/>
    <property type="match status" value="1"/>
</dbReference>
<dbReference type="InterPro" id="IPR037171">
    <property type="entry name" value="NagB/RpiA_transferase-like"/>
</dbReference>
<feature type="binding site" evidence="5">
    <location>
        <begin position="88"/>
        <end position="91"/>
    </location>
    <ligand>
        <name>substrate</name>
    </ligand>
</feature>
<evidence type="ECO:0000313" key="6">
    <source>
        <dbReference type="EMBL" id="AET64298.1"/>
    </source>
</evidence>
<dbReference type="Gene3D" id="3.40.50.1360">
    <property type="match status" value="1"/>
</dbReference>
<evidence type="ECO:0000256" key="5">
    <source>
        <dbReference type="HAMAP-Rule" id="MF_00170"/>
    </source>
</evidence>
<comment type="catalytic activity">
    <reaction evidence="1 5">
        <text>aldehydo-D-ribose 5-phosphate = D-ribulose 5-phosphate</text>
        <dbReference type="Rhea" id="RHEA:14657"/>
        <dbReference type="ChEBI" id="CHEBI:58121"/>
        <dbReference type="ChEBI" id="CHEBI:58273"/>
        <dbReference type="EC" id="5.3.1.6"/>
    </reaction>
</comment>
<evidence type="ECO:0000313" key="7">
    <source>
        <dbReference type="Proteomes" id="UP000005877"/>
    </source>
</evidence>
<comment type="similarity">
    <text evidence="2 5">Belongs to the ribose 5-phosphate isomerase family.</text>
</comment>
<comment type="pathway">
    <text evidence="5">Carbohydrate degradation; pentose phosphate pathway; D-ribose 5-phosphate from D-ribulose 5-phosphate (non-oxidative stage): step 1/1.</text>
</comment>
<dbReference type="OrthoDB" id="19013at2157"/>
<evidence type="ECO:0000256" key="2">
    <source>
        <dbReference type="ARBA" id="ARBA00008088"/>
    </source>
</evidence>
<dbReference type="Gene3D" id="3.30.70.260">
    <property type="match status" value="1"/>
</dbReference>
<dbReference type="GO" id="GO:0004751">
    <property type="term" value="F:ribose-5-phosphate isomerase activity"/>
    <property type="evidence" value="ECO:0007669"/>
    <property type="project" value="UniProtKB-UniRule"/>
</dbReference>
<dbReference type="InterPro" id="IPR020672">
    <property type="entry name" value="Ribose5P_isomerase_typA_subgr"/>
</dbReference>
<gene>
    <name evidence="5" type="primary">rpiA</name>
    <name evidence="6" type="ordered locus">Mhar_0927</name>
</gene>
<evidence type="ECO:0000256" key="1">
    <source>
        <dbReference type="ARBA" id="ARBA00001713"/>
    </source>
</evidence>
<comment type="subunit">
    <text evidence="5">Homodimer.</text>
</comment>